<name>A0ABU3JAZ2_9ACTN</name>
<evidence type="ECO:0000313" key="3">
    <source>
        <dbReference type="EMBL" id="MDT6971183.1"/>
    </source>
</evidence>
<evidence type="ECO:0000313" key="4">
    <source>
        <dbReference type="Proteomes" id="UP001257895"/>
    </source>
</evidence>
<comment type="caution">
    <text evidence="3">The sequence shown here is derived from an EMBL/GenBank/DDBJ whole genome shotgun (WGS) entry which is preliminary data.</text>
</comment>
<keyword evidence="4" id="KW-1185">Reference proteome</keyword>
<keyword evidence="2" id="KW-0812">Transmembrane</keyword>
<keyword evidence="2" id="KW-0472">Membrane</keyword>
<evidence type="ECO:0008006" key="5">
    <source>
        <dbReference type="Google" id="ProtNLM"/>
    </source>
</evidence>
<accession>A0ABU3JAZ2</accession>
<dbReference type="Proteomes" id="UP001257895">
    <property type="component" value="Unassembled WGS sequence"/>
</dbReference>
<organism evidence="3 4">
    <name type="scientific">Streptomyces thermocarboxydus</name>
    <dbReference type="NCBI Taxonomy" id="59299"/>
    <lineage>
        <taxon>Bacteria</taxon>
        <taxon>Bacillati</taxon>
        <taxon>Actinomycetota</taxon>
        <taxon>Actinomycetes</taxon>
        <taxon>Kitasatosporales</taxon>
        <taxon>Streptomycetaceae</taxon>
        <taxon>Streptomyces</taxon>
    </lineage>
</organism>
<keyword evidence="2" id="KW-1133">Transmembrane helix</keyword>
<gene>
    <name evidence="3" type="ORF">QNO05_15175</name>
</gene>
<dbReference type="EMBL" id="JASKMB010000011">
    <property type="protein sequence ID" value="MDT6971183.1"/>
    <property type="molecule type" value="Genomic_DNA"/>
</dbReference>
<sequence>MTSEDTSTHDSGPAMGSSKETSSALTKRRRTPATSMLVVTAVLSLAVGAGLGYAIAHSSRSSSTSTPGDAPIIDGISKKTVCKLVSDAMQQQLSIREASPIAEEQGGASCYLLMTEDDAVEPAGFVVAFYPTTESLQQTVDGTDVIPEKAEPLLIEGRAAARQVLYGDTWKAQLTVDVGNGATLYVERFGPKDSLSERELRRSVDDLAASVLQSQKA</sequence>
<feature type="region of interest" description="Disordered" evidence="1">
    <location>
        <begin position="1"/>
        <end position="30"/>
    </location>
</feature>
<evidence type="ECO:0000256" key="2">
    <source>
        <dbReference type="SAM" id="Phobius"/>
    </source>
</evidence>
<feature type="transmembrane region" description="Helical" evidence="2">
    <location>
        <begin position="36"/>
        <end position="56"/>
    </location>
</feature>
<proteinExistence type="predicted"/>
<dbReference type="RefSeq" id="WP_347230622.1">
    <property type="nucleotide sequence ID" value="NZ_JASKMB010000011.1"/>
</dbReference>
<protein>
    <recommendedName>
        <fullName evidence="5">DUF3558 domain-containing protein</fullName>
    </recommendedName>
</protein>
<evidence type="ECO:0000256" key="1">
    <source>
        <dbReference type="SAM" id="MobiDB-lite"/>
    </source>
</evidence>
<reference evidence="3 4" key="1">
    <citation type="submission" date="2023-05" db="EMBL/GenBank/DDBJ databases">
        <title>Streptomyces fuscus sp. nov., a brown-black pigment producing actinomyces isolated from dry sand of Sea duck farm.</title>
        <authorList>
            <person name="Xie J."/>
            <person name="Shen N."/>
        </authorList>
    </citation>
    <scope>NUCLEOTIDE SEQUENCE [LARGE SCALE GENOMIC DNA]</scope>
    <source>
        <strain evidence="3 4">CGMCC 4.1883</strain>
    </source>
</reference>